<feature type="transmembrane region" description="Helical" evidence="1">
    <location>
        <begin position="135"/>
        <end position="157"/>
    </location>
</feature>
<comment type="caution">
    <text evidence="2">The sequence shown here is derived from an EMBL/GenBank/DDBJ whole genome shotgun (WGS) entry which is preliminary data.</text>
</comment>
<protein>
    <recommendedName>
        <fullName evidence="3">SH3b domain-containing protein</fullName>
    </recommendedName>
</protein>
<keyword evidence="1" id="KW-0472">Membrane</keyword>
<proteinExistence type="predicted"/>
<gene>
    <name evidence="2" type="ORF">SDC9_99103</name>
</gene>
<evidence type="ECO:0000313" key="2">
    <source>
        <dbReference type="EMBL" id="MPM52344.1"/>
    </source>
</evidence>
<keyword evidence="1" id="KW-0812">Transmembrane</keyword>
<feature type="transmembrane region" description="Helical" evidence="1">
    <location>
        <begin position="164"/>
        <end position="184"/>
    </location>
</feature>
<dbReference type="InterPro" id="IPR011990">
    <property type="entry name" value="TPR-like_helical_dom_sf"/>
</dbReference>
<reference evidence="2" key="1">
    <citation type="submission" date="2019-08" db="EMBL/GenBank/DDBJ databases">
        <authorList>
            <person name="Kucharzyk K."/>
            <person name="Murdoch R.W."/>
            <person name="Higgins S."/>
            <person name="Loffler F."/>
        </authorList>
    </citation>
    <scope>NUCLEOTIDE SEQUENCE</scope>
</reference>
<dbReference type="Gene3D" id="2.30.30.40">
    <property type="entry name" value="SH3 Domains"/>
    <property type="match status" value="1"/>
</dbReference>
<evidence type="ECO:0008006" key="3">
    <source>
        <dbReference type="Google" id="ProtNLM"/>
    </source>
</evidence>
<dbReference type="Gene3D" id="1.25.40.10">
    <property type="entry name" value="Tetratricopeptide repeat domain"/>
    <property type="match status" value="1"/>
</dbReference>
<keyword evidence="1" id="KW-1133">Transmembrane helix</keyword>
<dbReference type="SUPFAM" id="SSF48452">
    <property type="entry name" value="TPR-like"/>
    <property type="match status" value="1"/>
</dbReference>
<sequence>MKTLKIISVVALWLLSFAALAQSVDPAAEFEKANALYNAKKYEEATQEYNDLLRSGYISDEVYFNLGNACFRNNDAASAIWCYEKCLLLNAAHQDAQANLDFVNKTALGNPEKVPENFFRYAWNSIYALMSWRCWTFTFIITLALFLAAAIAFLISASNRNRRLLFFSSVLLLMATLLSLAQSISGNYNIKHSRNAIVVHEAAQMKSSPDSTRTAIAMIQPGIKVHILENRTPWLKVIAPDGTQGWVLEDRIVRLNAVTPLPVN</sequence>
<evidence type="ECO:0000256" key="1">
    <source>
        <dbReference type="SAM" id="Phobius"/>
    </source>
</evidence>
<organism evidence="2">
    <name type="scientific">bioreactor metagenome</name>
    <dbReference type="NCBI Taxonomy" id="1076179"/>
    <lineage>
        <taxon>unclassified sequences</taxon>
        <taxon>metagenomes</taxon>
        <taxon>ecological metagenomes</taxon>
    </lineage>
</organism>
<dbReference type="EMBL" id="VSSQ01013819">
    <property type="protein sequence ID" value="MPM52344.1"/>
    <property type="molecule type" value="Genomic_DNA"/>
</dbReference>
<accession>A0A645ARX4</accession>
<name>A0A645ARX4_9ZZZZ</name>
<dbReference type="AlphaFoldDB" id="A0A645ARX4"/>